<dbReference type="Pfam" id="PF11618">
    <property type="entry name" value="C2-C2_1"/>
    <property type="match status" value="1"/>
</dbReference>
<dbReference type="InterPro" id="IPR018247">
    <property type="entry name" value="EF_Hand_1_Ca_BS"/>
</dbReference>
<feature type="domain" description="EF-hand" evidence="10">
    <location>
        <begin position="2357"/>
        <end position="2392"/>
    </location>
</feature>
<comment type="caution">
    <text evidence="11">The sequence shown here is derived from an EMBL/GenBank/DDBJ whole genome shotgun (WGS) entry which is preliminary data.</text>
</comment>
<dbReference type="InterPro" id="IPR001751">
    <property type="entry name" value="S100/CaBP7/8-like_CS"/>
</dbReference>
<feature type="domain" description="EF-hand" evidence="10">
    <location>
        <begin position="2321"/>
        <end position="2356"/>
    </location>
</feature>
<evidence type="ECO:0000313" key="11">
    <source>
        <dbReference type="EMBL" id="GMI37325.1"/>
    </source>
</evidence>
<comment type="similarity">
    <text evidence="2">Belongs to the RPGRIP1 family.</text>
</comment>
<dbReference type="Pfam" id="PF13202">
    <property type="entry name" value="EF-hand_5"/>
    <property type="match status" value="2"/>
</dbReference>
<feature type="region of interest" description="Disordered" evidence="8">
    <location>
        <begin position="2524"/>
        <end position="2548"/>
    </location>
</feature>
<evidence type="ECO:0000256" key="6">
    <source>
        <dbReference type="ARBA" id="ARBA00023273"/>
    </source>
</evidence>
<dbReference type="Gene3D" id="1.10.238.10">
    <property type="entry name" value="EF-hand"/>
    <property type="match status" value="12"/>
</dbReference>
<keyword evidence="12" id="KW-1185">Reference proteome</keyword>
<sequence length="2923" mass="325138">MDTLSWEEKYLRLRSEKDQLAQKATEQDRSILQMKTKFAKLESLFKQKQRSEGGVGGVDLGGGSVVGGRRTDADNEQLVTDLYKRNAKLTREGKALAEKAKQAALAVGKLKRELQLARRRGNGVARRRGEEEENLQDVTAASANAAGAGNAKLGSLVEKLRHRLINAEKQLGKLRDENSRLRGGKGGGGVGDETDSAMAASRSAKWTSSTAEGEEVLRLQRELRDTSAKLNLLQTRYDHMDSKTKAVGELQQGSFEQLEEYNRKIRDLRLKLQEAQHDKEVAESRASRAEEYEEEVRMLQEQNLFLEDKVTRLCEAPFLDGGGASTVRSDFDRQRGQHKRQLEKLQEVASTHHAALQALQKEADLLRREKEGLQKQLDRAGAKGREDDYAHQVSRDKGSLFGSMSDLQDLGMEDVDMTELERALAIVRRKMDDPTDLDFLQKVDDEDMSTLPALKKRLQMVQVSNLSVTRELERAERMLAAQASINRDLHLELEEAHKRARTEKDSLQGKLEDFESLCQKRLQRIHSLEAQIKQHLYSIGGGASSRTRKTPSALDDVVDILDSEDNLLQEVAAGDFGPDENLVEVYIVDAEISENAISSNSSTFMLVDFFDYESQATPLTTGLYPRYDFATTYKVTVDDFFLRFLATDKLTVEMNKAQNADYALLAKASVTLSQLLESSPKILMSRLPLISVKDGSISGYLHMEVRMALPVTELYRLFLDRHPEERSRIEAVARQNLKSEMVLTADGDAREIKSATASSLGPREEARLSNEITVTVKNATDLTRSSKRSPSTYVHYQLLGFQDHFSSVVDTNTNPIYNDSYSFPIVTDPKLLRFLKNYKLQFAVFEDAQDGDQEPLLLGECRVSLAGLSVGEDVIVTATMYDTNKHDVGSLDVEIKWNSPLKRPADAGPNALTSPEVEEIMTRFGPEKDGQVNYVDFVRFADPSPAVIAALENFSRFLTMARKEQGITTAEFFEALCESNGDADPTSKGVFIDSEGFVSGLIKMQIGIPPDEIAAVYSHVDIAGNDRVTLPIFMKFAEPPASSASAIITEKLRLRCQQMHRSGTPVMLPFQRADGANSGRVTRLQFKDCLREMGFVLVDDDFLREDDVAHSSIRKPKKAFGDDIEDDGDEIVGVEVGAGGGSVVNATNALFDKNRAGGSTVVAQENQMKRQEFDKRVKELTQQNNAAAASIDFDLGGDDDDEGKPEAEAQRLSQTLPAQRRKNQSAAQPYDTPMRPDMAATISGVQTTTPAIEAAEAIGLPTEASARAAEADPLDSINIVDVETMLDDCCKIFKGTKILPEGLKKALTTADDANEGYLSKRKFAATVSGNDHMSSLSSEALKSAMDYFQKTKSGSQIDYRAFVTFMGAKKPTVANGVQLMSKMVLHSSTATDEFQKFDAEGSGYVKRSDFYDCIRGLGFSYLSSADMDDIAGLFEFGSRKGEIYYSAFVEYVCQQEAALELKEVESKVKNFVKSNSSGWKDGVNEFREVFAKFDVDTKGVVSAAEFGKGLDSLGLRLPRSDMEKLFMRADPRGEGVSYKNFVDFILDDESRTAEPIKSASDFDMSLLQLKCHAVSNEYKARHADITGLGEAFLHYDWRRTGKLALRPFAAAVRAAGFTLSRAEIVVLAQHFGEGKSSGMIVPYNDFLNWANADSNSAPPVIGGAVNLETLMARLRSLAARSENGSYTKWADVFEASDVDGSGIVEEDACRTAFKRLGVKISEGEARALSVEFGGGKKTAVRYRALLRALFPGSGVEGEGKGIAALRRVQSSANRCDMDLGDIARKAREIFAELDLDGIGYCTKRAFKKGLVKLVGKVKLAAPSDNDVEELLERFDSAGDGSVGWKEFVSECFAGGGVGAGEEMEAVSRFKVLVRKCIRKGVDYRAAFERLDEGFKGSLSMVDFKAALQELGGGLTEGEVNSLAGKFRVPGVVRGGEGGERSVLYVELLHSLMPAREVEWDEPDGWRIEEKLRSMIKNRFEFWVPGKLNKAFKFFDRPTARGKLGVDQLADGLRRLKAFRLSASQEKRLFEIMDMSGKGWVSYNDFVAFVRDANLADVSMKIVSDLKKQSVKAGEVKKALEKVAGGNGLVGLKEFKEAMDKLGVTLSKSECTRLSNWFFLDEENNNVSVKSFIEFLKRDGKREDGGDDGFLSDEESEESGSDEESGEEEDKGGKGKKITKLMKKLKSKLQAAEDKGIGGKSSFKFFDKDGSGDIDEKELVEGCKKLMKVALTKSESRALMDKFKGKRVGKVRYTEFLKALGLDEEGREEESGSDEESDEEGRGRKKKKGKGKKEKSKSKDRNAADLSAMVRKEINRLSKSSKGKPDMKKVFKAADKDGNGTLSEREFKKALTKMGFDFTSSKMSKLMQKLDEDENGEVDWKEFERFSRVDYASEEESGSEEESDDEMSKEDMKKMIQKAVKKAKKAGGSLNYRRIFGRLDVLEDDFISKKEFRKGCEDLGFAFEAADMKAMIKMFDKKKDGKVWYKLFEKMAKGGGAGEDDESEEEKDVDDLALMVRKELKRVTKNNGHDSPKVMREFEKADKSGDGELSGKEFKKVLRNLGFNFKTDEEDRILEYLDTDGDGHISYEEFKNLLGIEEEKKKGKKKGKRGDSSDEESEEEEDNEDYDLLMEKLVGAINKGRDLLDAFEQFDSTGNGEVNEEEFKDGLEKLRVKGNKKAVKAAFAKFKGRRTGKIMFKDFVKAVEKMSEKKGGGSKKKKKRGGDSSEEEDEDSDAEAVDETVEAVRKEFKRITKSARGPPKIRSTFEEIDNNGDGVLSKREFRNALDQMGFRFSETMLKKIFKKIDFDSDGGCSYEEFEELCEGKERGKKADLSGLERSLLKKLKKSDLVKEGELLDELEGKEKEKSGRRSAKGDMKTKDFEKALKESFDGLRLSRGDLKDIVEACDPDDTGKVKYEEFVHALER</sequence>
<feature type="region of interest" description="Disordered" evidence="8">
    <location>
        <begin position="2262"/>
        <end position="2328"/>
    </location>
</feature>
<dbReference type="PROSITE" id="PS00018">
    <property type="entry name" value="EF_HAND_1"/>
    <property type="match status" value="6"/>
</dbReference>
<dbReference type="EMBL" id="BRYB01000770">
    <property type="protein sequence ID" value="GMI37325.1"/>
    <property type="molecule type" value="Genomic_DNA"/>
</dbReference>
<dbReference type="PROSITE" id="PS00303">
    <property type="entry name" value="S100_CABP"/>
    <property type="match status" value="1"/>
</dbReference>
<evidence type="ECO:0000259" key="9">
    <source>
        <dbReference type="PROSITE" id="PS50004"/>
    </source>
</evidence>
<evidence type="ECO:0000313" key="12">
    <source>
        <dbReference type="Proteomes" id="UP001165060"/>
    </source>
</evidence>
<evidence type="ECO:0000256" key="1">
    <source>
        <dbReference type="ARBA" id="ARBA00004138"/>
    </source>
</evidence>
<organism evidence="11 12">
    <name type="scientific">Tetraparma gracilis</name>
    <dbReference type="NCBI Taxonomy" id="2962635"/>
    <lineage>
        <taxon>Eukaryota</taxon>
        <taxon>Sar</taxon>
        <taxon>Stramenopiles</taxon>
        <taxon>Ochrophyta</taxon>
        <taxon>Bolidophyceae</taxon>
        <taxon>Parmales</taxon>
        <taxon>Triparmaceae</taxon>
        <taxon>Tetraparma</taxon>
    </lineage>
</organism>
<feature type="domain" description="EF-hand" evidence="10">
    <location>
        <begin position="2020"/>
        <end position="2055"/>
    </location>
</feature>
<dbReference type="Pfam" id="PF13499">
    <property type="entry name" value="EF-hand_7"/>
    <property type="match status" value="4"/>
</dbReference>
<feature type="compositionally biased region" description="Acidic residues" evidence="8">
    <location>
        <begin position="2723"/>
        <end position="2738"/>
    </location>
</feature>
<dbReference type="InterPro" id="IPR002048">
    <property type="entry name" value="EF_hand_dom"/>
</dbReference>
<feature type="domain" description="EF-hand" evidence="10">
    <location>
        <begin position="1684"/>
        <end position="1719"/>
    </location>
</feature>
<dbReference type="SUPFAM" id="SSF47473">
    <property type="entry name" value="EF-hand"/>
    <property type="match status" value="10"/>
</dbReference>
<feature type="domain" description="EF-hand" evidence="10">
    <location>
        <begin position="1481"/>
        <end position="1516"/>
    </location>
</feature>
<evidence type="ECO:0008006" key="13">
    <source>
        <dbReference type="Google" id="ProtNLM"/>
    </source>
</evidence>
<feature type="domain" description="EF-hand" evidence="10">
    <location>
        <begin position="2564"/>
        <end position="2599"/>
    </location>
</feature>
<dbReference type="Gene3D" id="2.60.40.150">
    <property type="entry name" value="C2 domain"/>
    <property type="match status" value="2"/>
</dbReference>
<evidence type="ECO:0000256" key="7">
    <source>
        <dbReference type="SAM" id="Coils"/>
    </source>
</evidence>
<gene>
    <name evidence="11" type="ORF">TeGR_g3474</name>
</gene>
<feature type="compositionally biased region" description="Acidic residues" evidence="8">
    <location>
        <begin position="2144"/>
        <end position="2169"/>
    </location>
</feature>
<keyword evidence="4 7" id="KW-0175">Coiled coil</keyword>
<feature type="domain" description="EF-hand" evidence="10">
    <location>
        <begin position="2637"/>
        <end position="2672"/>
    </location>
</feature>
<feature type="domain" description="EF-hand" evidence="10">
    <location>
        <begin position="2791"/>
        <end position="2826"/>
    </location>
</feature>
<feature type="region of interest" description="Disordered" evidence="8">
    <location>
        <begin position="2143"/>
        <end position="2175"/>
    </location>
</feature>
<dbReference type="CDD" id="cd00030">
    <property type="entry name" value="C2"/>
    <property type="match status" value="1"/>
</dbReference>
<feature type="region of interest" description="Disordered" evidence="8">
    <location>
        <begin position="2390"/>
        <end position="2412"/>
    </location>
</feature>
<dbReference type="SUPFAM" id="SSF49562">
    <property type="entry name" value="C2 domain (Calcium/lipid-binding domain, CaLB)"/>
    <property type="match status" value="2"/>
</dbReference>
<evidence type="ECO:0000256" key="4">
    <source>
        <dbReference type="ARBA" id="ARBA00023054"/>
    </source>
</evidence>
<dbReference type="PANTHER" id="PTHR14240">
    <property type="entry name" value="RETINITIS PIGMENTOSA GTPASE REGULATOR-INTERACTING PROTEIN"/>
    <property type="match status" value="1"/>
</dbReference>
<proteinExistence type="inferred from homology"/>
<keyword evidence="5" id="KW-0969">Cilium</keyword>
<dbReference type="PROSITE" id="PS50004">
    <property type="entry name" value="C2"/>
    <property type="match status" value="1"/>
</dbReference>
<feature type="coiled-coil region" evidence="7">
    <location>
        <begin position="490"/>
        <end position="517"/>
    </location>
</feature>
<feature type="compositionally biased region" description="Acidic residues" evidence="8">
    <location>
        <begin position="2391"/>
        <end position="2407"/>
    </location>
</feature>
<dbReference type="InterPro" id="IPR011992">
    <property type="entry name" value="EF-hand-dom_pair"/>
</dbReference>
<feature type="compositionally biased region" description="Acidic residues" evidence="8">
    <location>
        <begin position="2262"/>
        <end position="2278"/>
    </location>
</feature>
<dbReference type="InterPro" id="IPR031139">
    <property type="entry name" value="RPGRIP1_fam"/>
</dbReference>
<feature type="region of interest" description="Disordered" evidence="8">
    <location>
        <begin position="175"/>
        <end position="209"/>
    </location>
</feature>
<feature type="coiled-coil region" evidence="7">
    <location>
        <begin position="216"/>
        <end position="309"/>
    </location>
</feature>
<feature type="domain" description="EF-hand" evidence="10">
    <location>
        <begin position="1385"/>
        <end position="1420"/>
    </location>
</feature>
<feature type="region of interest" description="Disordered" evidence="8">
    <location>
        <begin position="2599"/>
        <end position="2625"/>
    </location>
</feature>
<accession>A0ABQ6N007</accession>
<comment type="subcellular location">
    <subcellularLocation>
        <location evidence="1">Cell projection</location>
        <location evidence="1">Cilium</location>
    </subcellularLocation>
</comment>
<dbReference type="Pfam" id="PF00168">
    <property type="entry name" value="C2"/>
    <property type="match status" value="1"/>
</dbReference>
<evidence type="ECO:0000256" key="3">
    <source>
        <dbReference type="ARBA" id="ARBA00022837"/>
    </source>
</evidence>
<evidence type="ECO:0000256" key="5">
    <source>
        <dbReference type="ARBA" id="ARBA00023069"/>
    </source>
</evidence>
<dbReference type="PROSITE" id="PS50222">
    <property type="entry name" value="EF_HAND_2"/>
    <property type="match status" value="13"/>
</dbReference>
<feature type="region of interest" description="Disordered" evidence="8">
    <location>
        <begin position="2704"/>
        <end position="2738"/>
    </location>
</feature>
<dbReference type="InterPro" id="IPR021656">
    <property type="entry name" value="C2-C2_1"/>
</dbReference>
<evidence type="ECO:0000256" key="2">
    <source>
        <dbReference type="ARBA" id="ARBA00006042"/>
    </source>
</evidence>
<evidence type="ECO:0000256" key="8">
    <source>
        <dbReference type="SAM" id="MobiDB-lite"/>
    </source>
</evidence>
<dbReference type="SMART" id="SM00239">
    <property type="entry name" value="C2"/>
    <property type="match status" value="1"/>
</dbReference>
<protein>
    <recommendedName>
        <fullName evidence="13">Calmodulin</fullName>
    </recommendedName>
</protein>
<reference evidence="11 12" key="1">
    <citation type="journal article" date="2023" name="Commun. Biol.">
        <title>Genome analysis of Parmales, the sister group of diatoms, reveals the evolutionary specialization of diatoms from phago-mixotrophs to photoautotrophs.</title>
        <authorList>
            <person name="Ban H."/>
            <person name="Sato S."/>
            <person name="Yoshikawa S."/>
            <person name="Yamada K."/>
            <person name="Nakamura Y."/>
            <person name="Ichinomiya M."/>
            <person name="Sato N."/>
            <person name="Blanc-Mathieu R."/>
            <person name="Endo H."/>
            <person name="Kuwata A."/>
            <person name="Ogata H."/>
        </authorList>
    </citation>
    <scope>NUCLEOTIDE SEQUENCE [LARGE SCALE GENOMIC DNA]</scope>
</reference>
<feature type="region of interest" description="Disordered" evidence="8">
    <location>
        <begin position="1189"/>
        <end position="1236"/>
    </location>
</feature>
<feature type="domain" description="EF-hand" evidence="10">
    <location>
        <begin position="2755"/>
        <end position="2790"/>
    </location>
</feature>
<feature type="coiled-coil region" evidence="7">
    <location>
        <begin position="342"/>
        <end position="383"/>
    </location>
</feature>
<feature type="compositionally biased region" description="Basic residues" evidence="8">
    <location>
        <begin position="2282"/>
        <end position="2295"/>
    </location>
</feature>
<dbReference type="InterPro" id="IPR000008">
    <property type="entry name" value="C2_dom"/>
</dbReference>
<feature type="domain" description="C2" evidence="9">
    <location>
        <begin position="752"/>
        <end position="878"/>
    </location>
</feature>
<feature type="domain" description="EF-hand" evidence="10">
    <location>
        <begin position="2462"/>
        <end position="2497"/>
    </location>
</feature>
<name>A0ABQ6N007_9STRA</name>
<feature type="domain" description="EF-hand" evidence="10">
    <location>
        <begin position="2202"/>
        <end position="2228"/>
    </location>
</feature>
<evidence type="ECO:0000259" key="10">
    <source>
        <dbReference type="PROSITE" id="PS50222"/>
    </source>
</evidence>
<feature type="compositionally biased region" description="Acidic residues" evidence="8">
    <location>
        <begin position="2612"/>
        <end position="2625"/>
    </location>
</feature>
<feature type="domain" description="EF-hand" evidence="10">
    <location>
        <begin position="2528"/>
        <end position="2563"/>
    </location>
</feature>
<keyword evidence="6" id="KW-0966">Cell projection</keyword>
<dbReference type="Proteomes" id="UP001165060">
    <property type="component" value="Unassembled WGS sequence"/>
</dbReference>
<dbReference type="SMART" id="SM00054">
    <property type="entry name" value="EFh"/>
    <property type="match status" value="20"/>
</dbReference>
<dbReference type="CDD" id="cd00051">
    <property type="entry name" value="EFh"/>
    <property type="match status" value="4"/>
</dbReference>
<keyword evidence="3" id="KW-0106">Calcium</keyword>
<dbReference type="InterPro" id="IPR035892">
    <property type="entry name" value="C2_domain_sf"/>
</dbReference>